<organism evidence="6 7">
    <name type="scientific">Angustibacter aerolatus</name>
    <dbReference type="NCBI Taxonomy" id="1162965"/>
    <lineage>
        <taxon>Bacteria</taxon>
        <taxon>Bacillati</taxon>
        <taxon>Actinomycetota</taxon>
        <taxon>Actinomycetes</taxon>
        <taxon>Kineosporiales</taxon>
        <taxon>Kineosporiaceae</taxon>
    </lineage>
</organism>
<keyword evidence="3" id="KW-0347">Helicase</keyword>
<dbReference type="InterPro" id="IPR042035">
    <property type="entry name" value="DEAH_win-hel_dom"/>
</dbReference>
<evidence type="ECO:0000256" key="4">
    <source>
        <dbReference type="ARBA" id="ARBA00022840"/>
    </source>
</evidence>
<evidence type="ECO:0000313" key="6">
    <source>
        <dbReference type="EMBL" id="GMA88102.1"/>
    </source>
</evidence>
<reference evidence="7" key="1">
    <citation type="journal article" date="2019" name="Int. J. Syst. Evol. Microbiol.">
        <title>The Global Catalogue of Microorganisms (GCM) 10K type strain sequencing project: providing services to taxonomists for standard genome sequencing and annotation.</title>
        <authorList>
            <consortium name="The Broad Institute Genomics Platform"/>
            <consortium name="The Broad Institute Genome Sequencing Center for Infectious Disease"/>
            <person name="Wu L."/>
            <person name="Ma J."/>
        </authorList>
    </citation>
    <scope>NUCLEOTIDE SEQUENCE [LARGE SCALE GENOMIC DNA]</scope>
    <source>
        <strain evidence="7">NBRC 108730</strain>
    </source>
</reference>
<keyword evidence="7" id="KW-1185">Reference proteome</keyword>
<dbReference type="EMBL" id="BSUZ01000001">
    <property type="protein sequence ID" value="GMA88102.1"/>
    <property type="molecule type" value="Genomic_DNA"/>
</dbReference>
<evidence type="ECO:0000256" key="3">
    <source>
        <dbReference type="ARBA" id="ARBA00022806"/>
    </source>
</evidence>
<dbReference type="Pfam" id="PF00271">
    <property type="entry name" value="Helicase_C"/>
    <property type="match status" value="1"/>
</dbReference>
<dbReference type="Gene3D" id="3.40.50.300">
    <property type="entry name" value="P-loop containing nucleotide triphosphate hydrolases"/>
    <property type="match status" value="1"/>
</dbReference>
<feature type="domain" description="Helicase C-terminal" evidence="5">
    <location>
        <begin position="35"/>
        <end position="207"/>
    </location>
</feature>
<gene>
    <name evidence="6" type="ORF">GCM10025868_33520</name>
</gene>
<name>A0ABQ6JK00_9ACTN</name>
<dbReference type="Proteomes" id="UP001157017">
    <property type="component" value="Unassembled WGS sequence"/>
</dbReference>
<dbReference type="PANTHER" id="PTHR18934:SF99">
    <property type="entry name" value="ATP-DEPENDENT RNA HELICASE DHX37-RELATED"/>
    <property type="match status" value="1"/>
</dbReference>
<dbReference type="InterPro" id="IPR027417">
    <property type="entry name" value="P-loop_NTPase"/>
</dbReference>
<comment type="caution">
    <text evidence="6">The sequence shown here is derived from an EMBL/GenBank/DDBJ whole genome shotgun (WGS) entry which is preliminary data.</text>
</comment>
<evidence type="ECO:0000313" key="7">
    <source>
        <dbReference type="Proteomes" id="UP001157017"/>
    </source>
</evidence>
<dbReference type="SMART" id="SM00490">
    <property type="entry name" value="HELICc"/>
    <property type="match status" value="1"/>
</dbReference>
<dbReference type="PANTHER" id="PTHR18934">
    <property type="entry name" value="ATP-DEPENDENT RNA HELICASE"/>
    <property type="match status" value="1"/>
</dbReference>
<keyword evidence="2" id="KW-0378">Hydrolase</keyword>
<keyword evidence="4" id="KW-0067">ATP-binding</keyword>
<dbReference type="SUPFAM" id="SSF52540">
    <property type="entry name" value="P-loop containing nucleoside triphosphate hydrolases"/>
    <property type="match status" value="1"/>
</dbReference>
<evidence type="ECO:0000256" key="2">
    <source>
        <dbReference type="ARBA" id="ARBA00022801"/>
    </source>
</evidence>
<evidence type="ECO:0000259" key="5">
    <source>
        <dbReference type="PROSITE" id="PS51194"/>
    </source>
</evidence>
<protein>
    <recommendedName>
        <fullName evidence="5">Helicase C-terminal domain-containing protein</fullName>
    </recommendedName>
</protein>
<dbReference type="InterPro" id="IPR001650">
    <property type="entry name" value="Helicase_C-like"/>
</dbReference>
<evidence type="ECO:0000256" key="1">
    <source>
        <dbReference type="ARBA" id="ARBA00022741"/>
    </source>
</evidence>
<dbReference type="PROSITE" id="PS51194">
    <property type="entry name" value="HELICASE_CTER"/>
    <property type="match status" value="1"/>
</dbReference>
<proteinExistence type="predicted"/>
<dbReference type="CDD" id="cd18791">
    <property type="entry name" value="SF2_C_RHA"/>
    <property type="match status" value="1"/>
</dbReference>
<accession>A0ABQ6JK00</accession>
<keyword evidence="1" id="KW-0547">Nucleotide-binding</keyword>
<sequence>MLEVSGRTFPVEVRYRPVVDPDDPDADPDRDQAQAICDAVLELGAEGDGDVLVFLPGERDIREAEKALLDLGGRDRRLAGTEIVPMYARLSSAEQHRVFEPHSRRRVVLTTNVAETSLTVPGIRYVVDVGTARISRYSRARGVQRLPIERISKASANQRAGRCGRVADGICIRLYAEDDYESRPDFTEPEVLRTNLAAVILQMTALGLGDIGAFPFVEPPDRRAVRDGVRCCTSLGRSTPTRPTRRGG</sequence>
<dbReference type="Gene3D" id="1.10.10.2130">
    <property type="entry name" value="DEAH helicase family, winged-helix domain"/>
    <property type="match status" value="1"/>
</dbReference>